<reference evidence="2" key="1">
    <citation type="submission" date="2014-12" db="EMBL/GenBank/DDBJ databases">
        <title>Insight into the proteome of Arion vulgaris.</title>
        <authorList>
            <person name="Aradska J."/>
            <person name="Bulat T."/>
            <person name="Smidak R."/>
            <person name="Sarate P."/>
            <person name="Gangsoo J."/>
            <person name="Sialana F."/>
            <person name="Bilban M."/>
            <person name="Lubec G."/>
        </authorList>
    </citation>
    <scope>NUCLEOTIDE SEQUENCE</scope>
    <source>
        <tissue evidence="2">Skin</tissue>
    </source>
</reference>
<dbReference type="AlphaFoldDB" id="A0A0B7A670"/>
<feature type="compositionally biased region" description="Low complexity" evidence="1">
    <location>
        <begin position="46"/>
        <end position="56"/>
    </location>
</feature>
<feature type="non-terminal residue" evidence="2">
    <location>
        <position position="68"/>
    </location>
</feature>
<feature type="compositionally biased region" description="Polar residues" evidence="1">
    <location>
        <begin position="24"/>
        <end position="33"/>
    </location>
</feature>
<feature type="non-terminal residue" evidence="2">
    <location>
        <position position="1"/>
    </location>
</feature>
<evidence type="ECO:0000313" key="2">
    <source>
        <dbReference type="EMBL" id="CEK75516.1"/>
    </source>
</evidence>
<gene>
    <name evidence="2" type="primary">ORF95848</name>
</gene>
<feature type="compositionally biased region" description="Low complexity" evidence="1">
    <location>
        <begin position="1"/>
        <end position="23"/>
    </location>
</feature>
<feature type="region of interest" description="Disordered" evidence="1">
    <location>
        <begin position="1"/>
        <end position="68"/>
    </location>
</feature>
<accession>A0A0B7A670</accession>
<sequence length="68" mass="7286">SISPSPTSVSSSLSIQSSMTSTVMSQNISSVKSPTIKISESKSDESSVSDVNKNNEFVVPLIPEKRKR</sequence>
<dbReference type="EMBL" id="HACG01028651">
    <property type="protein sequence ID" value="CEK75516.1"/>
    <property type="molecule type" value="Transcribed_RNA"/>
</dbReference>
<organism evidence="2">
    <name type="scientific">Arion vulgaris</name>
    <dbReference type="NCBI Taxonomy" id="1028688"/>
    <lineage>
        <taxon>Eukaryota</taxon>
        <taxon>Metazoa</taxon>
        <taxon>Spiralia</taxon>
        <taxon>Lophotrochozoa</taxon>
        <taxon>Mollusca</taxon>
        <taxon>Gastropoda</taxon>
        <taxon>Heterobranchia</taxon>
        <taxon>Euthyneura</taxon>
        <taxon>Panpulmonata</taxon>
        <taxon>Eupulmonata</taxon>
        <taxon>Stylommatophora</taxon>
        <taxon>Helicina</taxon>
        <taxon>Arionoidea</taxon>
        <taxon>Arionidae</taxon>
        <taxon>Arion</taxon>
    </lineage>
</organism>
<name>A0A0B7A670_9EUPU</name>
<protein>
    <submittedName>
        <fullName evidence="2">Uncharacterized protein</fullName>
    </submittedName>
</protein>
<evidence type="ECO:0000256" key="1">
    <source>
        <dbReference type="SAM" id="MobiDB-lite"/>
    </source>
</evidence>
<proteinExistence type="predicted"/>